<dbReference type="EMBL" id="PQSP01000004">
    <property type="protein sequence ID" value="RUS66476.1"/>
    <property type="molecule type" value="Genomic_DNA"/>
</dbReference>
<keyword evidence="2" id="KW-1185">Reference proteome</keyword>
<sequence length="103" mass="12060">MFKVPTHKNDVSCLLFPLNKDLFSQYKFGSRYCFKDLRFDFVNIVSILERQPFCICMDPSKNTHRKLRKRCLAFRMNQLQALSGVPNTGAKSVFTKLTHNVLR</sequence>
<comment type="caution">
    <text evidence="1">The sequence shown here is derived from an EMBL/GenBank/DDBJ whole genome shotgun (WGS) entry which is preliminary data.</text>
</comment>
<accession>A0A433SCR8</accession>
<proteinExistence type="predicted"/>
<organism evidence="1 2">
    <name type="scientific">Saezia sanguinis</name>
    <dbReference type="NCBI Taxonomy" id="1965230"/>
    <lineage>
        <taxon>Bacteria</taxon>
        <taxon>Pseudomonadati</taxon>
        <taxon>Pseudomonadota</taxon>
        <taxon>Betaproteobacteria</taxon>
        <taxon>Burkholderiales</taxon>
        <taxon>Saeziaceae</taxon>
        <taxon>Saezia</taxon>
    </lineage>
</organism>
<protein>
    <submittedName>
        <fullName evidence="1">Uncharacterized protein</fullName>
    </submittedName>
</protein>
<evidence type="ECO:0000313" key="2">
    <source>
        <dbReference type="Proteomes" id="UP000286947"/>
    </source>
</evidence>
<dbReference type="AlphaFoldDB" id="A0A433SCR8"/>
<dbReference type="Proteomes" id="UP000286947">
    <property type="component" value="Unassembled WGS sequence"/>
</dbReference>
<name>A0A433SCR8_9BURK</name>
<reference evidence="1 2" key="1">
    <citation type="submission" date="2018-01" db="EMBL/GenBank/DDBJ databases">
        <title>Saezia sanguinis gen. nov., sp. nov., in the order Burkholderiales isolated from human blood.</title>
        <authorList>
            <person name="Medina-Pascual M.J."/>
            <person name="Valdezate S."/>
            <person name="Monzon S."/>
            <person name="Cuesta I."/>
            <person name="Carrasco G."/>
            <person name="Villalon P."/>
            <person name="Saez-Nieto J.A."/>
        </authorList>
    </citation>
    <scope>NUCLEOTIDE SEQUENCE [LARGE SCALE GENOMIC DNA]</scope>
    <source>
        <strain evidence="1 2">CNM695-12</strain>
    </source>
</reference>
<evidence type="ECO:0000313" key="1">
    <source>
        <dbReference type="EMBL" id="RUS66476.1"/>
    </source>
</evidence>
<gene>
    <name evidence="1" type="ORF">CUZ56_01756</name>
</gene>